<dbReference type="PANTHER" id="PTHR31356:SF53">
    <property type="entry name" value="HEME PEROXIDASE"/>
    <property type="match status" value="1"/>
</dbReference>
<protein>
    <recommendedName>
        <fullName evidence="7">Peroxidase</fullName>
        <ecNumber evidence="7">1.11.1.-</ecNumber>
    </recommendedName>
</protein>
<name>W4KIL7_HETIT</name>
<dbReference type="RefSeq" id="XP_009542043.1">
    <property type="nucleotide sequence ID" value="XM_009543748.1"/>
</dbReference>
<accession>W4KIL7</accession>
<comment type="similarity">
    <text evidence="6">Belongs to the peroxidase family.</text>
</comment>
<evidence type="ECO:0000313" key="10">
    <source>
        <dbReference type="Proteomes" id="UP000030671"/>
    </source>
</evidence>
<dbReference type="InterPro" id="IPR044831">
    <property type="entry name" value="Ccp1-like"/>
</dbReference>
<evidence type="ECO:0000256" key="6">
    <source>
        <dbReference type="RuleBase" id="RU004241"/>
    </source>
</evidence>
<evidence type="ECO:0000256" key="1">
    <source>
        <dbReference type="ARBA" id="ARBA00022559"/>
    </source>
</evidence>
<dbReference type="Gene3D" id="1.10.420.10">
    <property type="entry name" value="Peroxidase, domain 2"/>
    <property type="match status" value="1"/>
</dbReference>
<dbReference type="InterPro" id="IPR002016">
    <property type="entry name" value="Haem_peroxidase"/>
</dbReference>
<evidence type="ECO:0000256" key="7">
    <source>
        <dbReference type="RuleBase" id="RU363051"/>
    </source>
</evidence>
<dbReference type="HOGENOM" id="CLU_004824_4_0_1"/>
<dbReference type="PROSITE" id="PS50873">
    <property type="entry name" value="PEROXIDASE_4"/>
    <property type="match status" value="1"/>
</dbReference>
<reference evidence="9 10" key="1">
    <citation type="journal article" date="2012" name="New Phytol.">
        <title>Insight into trade-off between wood decay and parasitism from the genome of a fungal forest pathogen.</title>
        <authorList>
            <person name="Olson A."/>
            <person name="Aerts A."/>
            <person name="Asiegbu F."/>
            <person name="Belbahri L."/>
            <person name="Bouzid O."/>
            <person name="Broberg A."/>
            <person name="Canback B."/>
            <person name="Coutinho P.M."/>
            <person name="Cullen D."/>
            <person name="Dalman K."/>
            <person name="Deflorio G."/>
            <person name="van Diepen L.T."/>
            <person name="Dunand C."/>
            <person name="Duplessis S."/>
            <person name="Durling M."/>
            <person name="Gonthier P."/>
            <person name="Grimwood J."/>
            <person name="Fossdal C.G."/>
            <person name="Hansson D."/>
            <person name="Henrissat B."/>
            <person name="Hietala A."/>
            <person name="Himmelstrand K."/>
            <person name="Hoffmeister D."/>
            <person name="Hogberg N."/>
            <person name="James T.Y."/>
            <person name="Karlsson M."/>
            <person name="Kohler A."/>
            <person name="Kues U."/>
            <person name="Lee Y.H."/>
            <person name="Lin Y.C."/>
            <person name="Lind M."/>
            <person name="Lindquist E."/>
            <person name="Lombard V."/>
            <person name="Lucas S."/>
            <person name="Lunden K."/>
            <person name="Morin E."/>
            <person name="Murat C."/>
            <person name="Park J."/>
            <person name="Raffaello T."/>
            <person name="Rouze P."/>
            <person name="Salamov A."/>
            <person name="Schmutz J."/>
            <person name="Solheim H."/>
            <person name="Stahlberg J."/>
            <person name="Velez H."/>
            <person name="de Vries R.P."/>
            <person name="Wiebenga A."/>
            <person name="Woodward S."/>
            <person name="Yakovlev I."/>
            <person name="Garbelotto M."/>
            <person name="Martin F."/>
            <person name="Grigoriev I.V."/>
            <person name="Stenlid J."/>
        </authorList>
    </citation>
    <scope>NUCLEOTIDE SEQUENCE [LARGE SCALE GENOMIC DNA]</scope>
    <source>
        <strain evidence="9 10">TC 32-1</strain>
    </source>
</reference>
<evidence type="ECO:0000313" key="9">
    <source>
        <dbReference type="EMBL" id="ETW85165.1"/>
    </source>
</evidence>
<keyword evidence="2" id="KW-0349">Heme</keyword>
<dbReference type="GO" id="GO:0046872">
    <property type="term" value="F:metal ion binding"/>
    <property type="evidence" value="ECO:0007669"/>
    <property type="project" value="UniProtKB-UniRule"/>
</dbReference>
<proteinExistence type="inferred from homology"/>
<evidence type="ECO:0000259" key="8">
    <source>
        <dbReference type="PROSITE" id="PS50873"/>
    </source>
</evidence>
<keyword evidence="3" id="KW-0479">Metal-binding</keyword>
<keyword evidence="7" id="KW-0732">Signal</keyword>
<organism evidence="9 10">
    <name type="scientific">Heterobasidion irregulare (strain TC 32-1)</name>
    <dbReference type="NCBI Taxonomy" id="747525"/>
    <lineage>
        <taxon>Eukaryota</taxon>
        <taxon>Fungi</taxon>
        <taxon>Dikarya</taxon>
        <taxon>Basidiomycota</taxon>
        <taxon>Agaricomycotina</taxon>
        <taxon>Agaricomycetes</taxon>
        <taxon>Russulales</taxon>
        <taxon>Bondarzewiaceae</taxon>
        <taxon>Heterobasidion</taxon>
        <taxon>Heterobasidion annosum species complex</taxon>
    </lineage>
</organism>
<gene>
    <name evidence="9" type="primary">hpox7</name>
    <name evidence="9" type="ORF">HETIRDRAFT_168564</name>
</gene>
<keyword evidence="5" id="KW-0408">Iron</keyword>
<dbReference type="AlphaFoldDB" id="W4KIL7"/>
<dbReference type="SUPFAM" id="SSF48113">
    <property type="entry name" value="Heme-dependent peroxidases"/>
    <property type="match status" value="1"/>
</dbReference>
<feature type="chain" id="PRO_5006994348" description="Peroxidase" evidence="7">
    <location>
        <begin position="21"/>
        <end position="536"/>
    </location>
</feature>
<evidence type="ECO:0000256" key="5">
    <source>
        <dbReference type="ARBA" id="ARBA00023004"/>
    </source>
</evidence>
<dbReference type="Pfam" id="PF00141">
    <property type="entry name" value="peroxidase"/>
    <property type="match status" value="1"/>
</dbReference>
<dbReference type="Gene3D" id="1.10.520.10">
    <property type="match status" value="1"/>
</dbReference>
<dbReference type="GO" id="GO:0004601">
    <property type="term" value="F:peroxidase activity"/>
    <property type="evidence" value="ECO:0007669"/>
    <property type="project" value="UniProtKB-KW"/>
</dbReference>
<dbReference type="EMBL" id="KI925455">
    <property type="protein sequence ID" value="ETW85165.1"/>
    <property type="molecule type" value="Genomic_DNA"/>
</dbReference>
<evidence type="ECO:0000256" key="3">
    <source>
        <dbReference type="ARBA" id="ARBA00022723"/>
    </source>
</evidence>
<dbReference type="OrthoDB" id="2144714at2759"/>
<feature type="signal peptide" evidence="7">
    <location>
        <begin position="1"/>
        <end position="20"/>
    </location>
</feature>
<dbReference type="GeneID" id="20668166"/>
<sequence>MIRGVASLVIPLSISLLSDGYQRPDTVYDALEDLYTVNSGLGSSNFIAGVSPCSFAPANTRTTGRQAAAEWVRTAYHDMATADVEAGTGGIDASITFETDRAENVGDAFNASFNFFVGFQNKRVSMSDLIALGTVYAVRACSGPSISYRAGRIDATGPGSKGVPEPQGDLATHTASFAKQGFNVSEMIGLVACGHTLGGVHEQDFSTIVQGETNADNNTSGMQHFDDSFDSFDNHIAVQWMNSSTSTNTLATGFNTTTNSDARIFAADGNATMRDLASNNQVFQDRCAYLLSRMIHTVPKGVQLTDVITPIPVKPWLAQLSIDNNGKLQFEGYIRIFSTNKSQSPRDYAVNMTWTDHNGAACDGCSATARFPGLFSGSFWGAVALFHFNITIDPSVGFSAFSVEYTNTPGGPLTKADNDGAGFPFDDVAVLHKSASCIANDGSVKAVVAIRNDQKIMSAYIIATSAVKQAGSIARKLSTAFVNVTESGPSLSSLYTLYSAEFNVGLVENASFDLVVETGGKTHITDFVRPNGFQSC</sequence>
<dbReference type="GO" id="GO:0000302">
    <property type="term" value="P:response to reactive oxygen species"/>
    <property type="evidence" value="ECO:0007669"/>
    <property type="project" value="TreeGrafter"/>
</dbReference>
<dbReference type="PANTHER" id="PTHR31356">
    <property type="entry name" value="THYLAKOID LUMENAL 29 KDA PROTEIN, CHLOROPLASTIC-RELATED"/>
    <property type="match status" value="1"/>
</dbReference>
<dbReference type="EC" id="1.11.1.-" evidence="7"/>
<keyword evidence="10" id="KW-1185">Reference proteome</keyword>
<dbReference type="PRINTS" id="PR00458">
    <property type="entry name" value="PEROXIDASE"/>
</dbReference>
<dbReference type="GO" id="GO:0020037">
    <property type="term" value="F:heme binding"/>
    <property type="evidence" value="ECO:0007669"/>
    <property type="project" value="UniProtKB-UniRule"/>
</dbReference>
<feature type="domain" description="Plant heme peroxidase family profile" evidence="8">
    <location>
        <begin position="124"/>
        <end position="335"/>
    </location>
</feature>
<dbReference type="InterPro" id="IPR010255">
    <property type="entry name" value="Haem_peroxidase_sf"/>
</dbReference>
<keyword evidence="4 7" id="KW-0560">Oxidoreductase</keyword>
<evidence type="ECO:0000256" key="2">
    <source>
        <dbReference type="ARBA" id="ARBA00022617"/>
    </source>
</evidence>
<dbReference type="GO" id="GO:0034599">
    <property type="term" value="P:cellular response to oxidative stress"/>
    <property type="evidence" value="ECO:0007669"/>
    <property type="project" value="InterPro"/>
</dbReference>
<dbReference type="eggNOG" id="KOG4157">
    <property type="taxonomic scope" value="Eukaryota"/>
</dbReference>
<dbReference type="GO" id="GO:0042744">
    <property type="term" value="P:hydrogen peroxide catabolic process"/>
    <property type="evidence" value="ECO:0007669"/>
    <property type="project" value="TreeGrafter"/>
</dbReference>
<dbReference type="Proteomes" id="UP000030671">
    <property type="component" value="Unassembled WGS sequence"/>
</dbReference>
<dbReference type="InParanoid" id="W4KIL7"/>
<keyword evidence="1 7" id="KW-0575">Peroxidase</keyword>
<dbReference type="KEGG" id="hir:HETIRDRAFT_168564"/>
<evidence type="ECO:0000256" key="4">
    <source>
        <dbReference type="ARBA" id="ARBA00023002"/>
    </source>
</evidence>